<name>A0A0L0DV85_THETB</name>
<evidence type="ECO:0000313" key="2">
    <source>
        <dbReference type="Proteomes" id="UP000054408"/>
    </source>
</evidence>
<dbReference type="GeneID" id="25569420"/>
<protein>
    <submittedName>
        <fullName evidence="1">Uncharacterized protein</fullName>
    </submittedName>
</protein>
<organism evidence="1 2">
    <name type="scientific">Thecamonas trahens ATCC 50062</name>
    <dbReference type="NCBI Taxonomy" id="461836"/>
    <lineage>
        <taxon>Eukaryota</taxon>
        <taxon>Apusozoa</taxon>
        <taxon>Apusomonadida</taxon>
        <taxon>Apusomonadidae</taxon>
        <taxon>Thecamonas</taxon>
    </lineage>
</organism>
<dbReference type="AlphaFoldDB" id="A0A0L0DV85"/>
<dbReference type="EMBL" id="GL349518">
    <property type="protein sequence ID" value="KNC56219.1"/>
    <property type="molecule type" value="Genomic_DNA"/>
</dbReference>
<dbReference type="RefSeq" id="XP_013752657.1">
    <property type="nucleotide sequence ID" value="XM_013897203.1"/>
</dbReference>
<gene>
    <name evidence="1" type="ORF">AMSG_11474</name>
</gene>
<sequence>MAANLKDSALLSISLNSATKAVQTAFPNTEVEGVPSPTGVKIVLTAVSFGGEEHAVKEVVWHKAQRNLFSKYPKLRRTAMKEIAADLTAVVERLYSEFEG</sequence>
<evidence type="ECO:0000313" key="1">
    <source>
        <dbReference type="EMBL" id="KNC56219.1"/>
    </source>
</evidence>
<proteinExistence type="predicted"/>
<keyword evidence="2" id="KW-1185">Reference proteome</keyword>
<dbReference type="Proteomes" id="UP000054408">
    <property type="component" value="Unassembled WGS sequence"/>
</dbReference>
<reference evidence="1 2" key="1">
    <citation type="submission" date="2010-05" db="EMBL/GenBank/DDBJ databases">
        <title>The Genome Sequence of Thecamonas trahens ATCC 50062.</title>
        <authorList>
            <consortium name="The Broad Institute Genome Sequencing Platform"/>
            <person name="Russ C."/>
            <person name="Cuomo C."/>
            <person name="Shea T."/>
            <person name="Young S.K."/>
            <person name="Zeng Q."/>
            <person name="Koehrsen M."/>
            <person name="Haas B."/>
            <person name="Borodovsky M."/>
            <person name="Guigo R."/>
            <person name="Alvarado L."/>
            <person name="Berlin A."/>
            <person name="Bochicchio J."/>
            <person name="Borenstein D."/>
            <person name="Chapman S."/>
            <person name="Chen Z."/>
            <person name="Freedman E."/>
            <person name="Gellesch M."/>
            <person name="Goldberg J."/>
            <person name="Griggs A."/>
            <person name="Gujja S."/>
            <person name="Heilman E."/>
            <person name="Heiman D."/>
            <person name="Hepburn T."/>
            <person name="Howarth C."/>
            <person name="Jen D."/>
            <person name="Larson L."/>
            <person name="Mehta T."/>
            <person name="Park D."/>
            <person name="Pearson M."/>
            <person name="Roberts A."/>
            <person name="Saif S."/>
            <person name="Shenoy N."/>
            <person name="Sisk P."/>
            <person name="Stolte C."/>
            <person name="Sykes S."/>
            <person name="Thomson T."/>
            <person name="Walk T."/>
            <person name="White J."/>
            <person name="Yandava C."/>
            <person name="Burger G."/>
            <person name="Gray M.W."/>
            <person name="Holland P.W.H."/>
            <person name="King N."/>
            <person name="Lang F.B.F."/>
            <person name="Roger A.J."/>
            <person name="Ruiz-Trillo I."/>
            <person name="Lander E."/>
            <person name="Nusbaum C."/>
        </authorList>
    </citation>
    <scope>NUCLEOTIDE SEQUENCE [LARGE SCALE GENOMIC DNA]</scope>
    <source>
        <strain evidence="1 2">ATCC 50062</strain>
    </source>
</reference>
<accession>A0A0L0DV85</accession>